<feature type="transmembrane region" description="Helical" evidence="6">
    <location>
        <begin position="321"/>
        <end position="339"/>
    </location>
</feature>
<gene>
    <name evidence="8" type="primary">SPR</name>
    <name evidence="8" type="ORF">CDAR_73081</name>
</gene>
<feature type="transmembrane region" description="Helical" evidence="6">
    <location>
        <begin position="53"/>
        <end position="75"/>
    </location>
</feature>
<sequence length="367" mass="41793">MQMHINSSIKEPYTENNSYINHAYNAVLGVDEAIDYPYYGDVLIKYRNAYNSIHGYFSFVCCMFGITANVLNIIVLSRKNMLSPTNAILIGLAISDIFVMSSYLPFAYHNYIQNYDMEDDQFSYGWASFTMFHQHFTLVSHTISTWLTVTVAIWRYIAIQLPQKSTVWCSMARAKCAILATYLVCPILGIPGYLSSTIIPAVSREGGIIYIVHFGHISQMHNTFLQSMFFWISSIIMRLLPCVALTGISFGLIKVLSEKNLRRQRLRVDVDRYHNRTTRMLLAVLMLFLLTEFPSGLLALLSGILGTDFFNHVYSNFGETMDILALINNSINFIIYCTMSQQFRNTFADYFLPSCFKSPTNVSASAV</sequence>
<dbReference type="InterPro" id="IPR000276">
    <property type="entry name" value="GPCR_Rhodpsn"/>
</dbReference>
<keyword evidence="4 6" id="KW-1133">Transmembrane helix</keyword>
<name>A0AAV4T307_9ARAC</name>
<comment type="subcellular location">
    <subcellularLocation>
        <location evidence="1">Membrane</location>
    </subcellularLocation>
</comment>
<accession>A0AAV4T307</accession>
<dbReference type="Pfam" id="PF10324">
    <property type="entry name" value="7TM_GPCR_Srw"/>
    <property type="match status" value="1"/>
</dbReference>
<feature type="transmembrane region" description="Helical" evidence="6">
    <location>
        <begin position="228"/>
        <end position="256"/>
    </location>
</feature>
<dbReference type="PRINTS" id="PR00237">
    <property type="entry name" value="GPCRRHODOPSN"/>
</dbReference>
<dbReference type="EMBL" id="BPLQ01008820">
    <property type="protein sequence ID" value="GIY39579.1"/>
    <property type="molecule type" value="Genomic_DNA"/>
</dbReference>
<feature type="transmembrane region" description="Helical" evidence="6">
    <location>
        <begin position="177"/>
        <end position="194"/>
    </location>
</feature>
<evidence type="ECO:0000256" key="2">
    <source>
        <dbReference type="ARBA" id="ARBA00010663"/>
    </source>
</evidence>
<feature type="domain" description="G-protein coupled receptors family 1 profile" evidence="7">
    <location>
        <begin position="68"/>
        <end position="336"/>
    </location>
</feature>
<dbReference type="SUPFAM" id="SSF81321">
    <property type="entry name" value="Family A G protein-coupled receptor-like"/>
    <property type="match status" value="1"/>
</dbReference>
<evidence type="ECO:0000256" key="1">
    <source>
        <dbReference type="ARBA" id="ARBA00004370"/>
    </source>
</evidence>
<keyword evidence="8" id="KW-0675">Receptor</keyword>
<keyword evidence="9" id="KW-1185">Reference proteome</keyword>
<dbReference type="PANTHER" id="PTHR46273">
    <property type="entry name" value="MYOSUPPRESSIN RECEPTOR 1, ISOFORM B-RELATED"/>
    <property type="match status" value="1"/>
</dbReference>
<evidence type="ECO:0000313" key="8">
    <source>
        <dbReference type="EMBL" id="GIY39579.1"/>
    </source>
</evidence>
<comment type="caution">
    <text evidence="8">The sequence shown here is derived from an EMBL/GenBank/DDBJ whole genome shotgun (WGS) entry which is preliminary data.</text>
</comment>
<proteinExistence type="inferred from homology"/>
<evidence type="ECO:0000256" key="4">
    <source>
        <dbReference type="ARBA" id="ARBA00022989"/>
    </source>
</evidence>
<evidence type="ECO:0000256" key="3">
    <source>
        <dbReference type="ARBA" id="ARBA00022692"/>
    </source>
</evidence>
<dbReference type="PROSITE" id="PS50262">
    <property type="entry name" value="G_PROTEIN_RECEP_F1_2"/>
    <property type="match status" value="1"/>
</dbReference>
<keyword evidence="3 6" id="KW-0812">Transmembrane</keyword>
<comment type="similarity">
    <text evidence="2">Belongs to the G-protein coupled receptor 1 family.</text>
</comment>
<dbReference type="GO" id="GO:0005886">
    <property type="term" value="C:plasma membrane"/>
    <property type="evidence" value="ECO:0007669"/>
    <property type="project" value="TreeGrafter"/>
</dbReference>
<reference evidence="8 9" key="1">
    <citation type="submission" date="2021-06" db="EMBL/GenBank/DDBJ databases">
        <title>Caerostris darwini draft genome.</title>
        <authorList>
            <person name="Kono N."/>
            <person name="Arakawa K."/>
        </authorList>
    </citation>
    <scope>NUCLEOTIDE SEQUENCE [LARGE SCALE GENOMIC DNA]</scope>
</reference>
<dbReference type="CDD" id="cd14978">
    <property type="entry name" value="7tmA_FMRFamide_R-like"/>
    <property type="match status" value="1"/>
</dbReference>
<evidence type="ECO:0000256" key="5">
    <source>
        <dbReference type="ARBA" id="ARBA00023136"/>
    </source>
</evidence>
<dbReference type="Gene3D" id="1.20.1070.10">
    <property type="entry name" value="Rhodopsin 7-helix transmembrane proteins"/>
    <property type="match status" value="1"/>
</dbReference>
<feature type="transmembrane region" description="Helical" evidence="6">
    <location>
        <begin position="87"/>
        <end position="108"/>
    </location>
</feature>
<dbReference type="Proteomes" id="UP001054837">
    <property type="component" value="Unassembled WGS sequence"/>
</dbReference>
<feature type="transmembrane region" description="Helical" evidence="6">
    <location>
        <begin position="277"/>
        <end position="301"/>
    </location>
</feature>
<protein>
    <submittedName>
        <fullName evidence="8">Sex peptide receptor</fullName>
    </submittedName>
</protein>
<evidence type="ECO:0000313" key="9">
    <source>
        <dbReference type="Proteomes" id="UP001054837"/>
    </source>
</evidence>
<organism evidence="8 9">
    <name type="scientific">Caerostris darwini</name>
    <dbReference type="NCBI Taxonomy" id="1538125"/>
    <lineage>
        <taxon>Eukaryota</taxon>
        <taxon>Metazoa</taxon>
        <taxon>Ecdysozoa</taxon>
        <taxon>Arthropoda</taxon>
        <taxon>Chelicerata</taxon>
        <taxon>Arachnida</taxon>
        <taxon>Araneae</taxon>
        <taxon>Araneomorphae</taxon>
        <taxon>Entelegynae</taxon>
        <taxon>Araneoidea</taxon>
        <taxon>Araneidae</taxon>
        <taxon>Caerostris</taxon>
    </lineage>
</organism>
<dbReference type="PANTHER" id="PTHR46273:SF4">
    <property type="entry name" value="AT19640P"/>
    <property type="match status" value="1"/>
</dbReference>
<evidence type="ECO:0000259" key="7">
    <source>
        <dbReference type="PROSITE" id="PS50262"/>
    </source>
</evidence>
<evidence type="ECO:0000256" key="6">
    <source>
        <dbReference type="SAM" id="Phobius"/>
    </source>
</evidence>
<dbReference type="AlphaFoldDB" id="A0AAV4T307"/>
<dbReference type="InterPro" id="IPR017452">
    <property type="entry name" value="GPCR_Rhodpsn_7TM"/>
</dbReference>
<dbReference type="InterPro" id="IPR019427">
    <property type="entry name" value="7TM_GPCR_serpentine_rcpt_Srw"/>
</dbReference>
<dbReference type="InterPro" id="IPR053219">
    <property type="entry name" value="GPCR_Dmsr-1"/>
</dbReference>
<keyword evidence="5 6" id="KW-0472">Membrane</keyword>
<feature type="transmembrane region" description="Helical" evidence="6">
    <location>
        <begin position="138"/>
        <end position="157"/>
    </location>
</feature>
<dbReference type="GO" id="GO:0008528">
    <property type="term" value="F:G protein-coupled peptide receptor activity"/>
    <property type="evidence" value="ECO:0007669"/>
    <property type="project" value="InterPro"/>
</dbReference>